<reference evidence="2 3" key="1">
    <citation type="submission" date="2024-01" db="EMBL/GenBank/DDBJ databases">
        <authorList>
            <person name="Allen C."/>
            <person name="Tagirdzhanova G."/>
        </authorList>
    </citation>
    <scope>NUCLEOTIDE SEQUENCE [LARGE SCALE GENOMIC DNA]</scope>
    <source>
        <strain evidence="2 3">CBS 119000</strain>
    </source>
</reference>
<sequence>MFFASLVAAIALAVIQRACAAPILDVCGRNDPHELDIRTFGVEGCQDENQGVYTLELSQSNVCYTFVDPIGSLTVADNLCTLTIYDDDACTEAPVVVPTNICQNGTWKSYKMTC</sequence>
<feature type="chain" id="PRO_5045908045" evidence="1">
    <location>
        <begin position="21"/>
        <end position="114"/>
    </location>
</feature>
<feature type="signal peptide" evidence="1">
    <location>
        <begin position="1"/>
        <end position="20"/>
    </location>
</feature>
<evidence type="ECO:0000256" key="1">
    <source>
        <dbReference type="SAM" id="SignalP"/>
    </source>
</evidence>
<keyword evidence="1" id="KW-0732">Signal</keyword>
<proteinExistence type="predicted"/>
<dbReference type="Proteomes" id="UP001642502">
    <property type="component" value="Unassembled WGS sequence"/>
</dbReference>
<organism evidence="2 3">
    <name type="scientific">Sporothrix epigloea</name>
    <dbReference type="NCBI Taxonomy" id="1892477"/>
    <lineage>
        <taxon>Eukaryota</taxon>
        <taxon>Fungi</taxon>
        <taxon>Dikarya</taxon>
        <taxon>Ascomycota</taxon>
        <taxon>Pezizomycotina</taxon>
        <taxon>Sordariomycetes</taxon>
        <taxon>Sordariomycetidae</taxon>
        <taxon>Ophiostomatales</taxon>
        <taxon>Ophiostomataceae</taxon>
        <taxon>Sporothrix</taxon>
    </lineage>
</organism>
<evidence type="ECO:0000313" key="3">
    <source>
        <dbReference type="Proteomes" id="UP001642502"/>
    </source>
</evidence>
<comment type="caution">
    <text evidence="2">The sequence shown here is derived from an EMBL/GenBank/DDBJ whole genome shotgun (WGS) entry which is preliminary data.</text>
</comment>
<dbReference type="EMBL" id="CAWUON010000114">
    <property type="protein sequence ID" value="CAK7273526.1"/>
    <property type="molecule type" value="Genomic_DNA"/>
</dbReference>
<accession>A0ABP0E2I8</accession>
<name>A0ABP0E2I8_9PEZI</name>
<evidence type="ECO:0000313" key="2">
    <source>
        <dbReference type="EMBL" id="CAK7273526.1"/>
    </source>
</evidence>
<gene>
    <name evidence="2" type="ORF">SEPCBS119000_005703</name>
</gene>
<keyword evidence="3" id="KW-1185">Reference proteome</keyword>
<protein>
    <submittedName>
        <fullName evidence="2">Uncharacterized protein</fullName>
    </submittedName>
</protein>